<organism evidence="1 2">
    <name type="scientific">Lactuca virosa</name>
    <dbReference type="NCBI Taxonomy" id="75947"/>
    <lineage>
        <taxon>Eukaryota</taxon>
        <taxon>Viridiplantae</taxon>
        <taxon>Streptophyta</taxon>
        <taxon>Embryophyta</taxon>
        <taxon>Tracheophyta</taxon>
        <taxon>Spermatophyta</taxon>
        <taxon>Magnoliopsida</taxon>
        <taxon>eudicotyledons</taxon>
        <taxon>Gunneridae</taxon>
        <taxon>Pentapetalae</taxon>
        <taxon>asterids</taxon>
        <taxon>campanulids</taxon>
        <taxon>Asterales</taxon>
        <taxon>Asteraceae</taxon>
        <taxon>Cichorioideae</taxon>
        <taxon>Cichorieae</taxon>
        <taxon>Lactucinae</taxon>
        <taxon>Lactuca</taxon>
    </lineage>
</organism>
<comment type="caution">
    <text evidence="1">The sequence shown here is derived from an EMBL/GenBank/DDBJ whole genome shotgun (WGS) entry which is preliminary data.</text>
</comment>
<evidence type="ECO:0000313" key="2">
    <source>
        <dbReference type="Proteomes" id="UP001157418"/>
    </source>
</evidence>
<dbReference type="Pfam" id="PF03662">
    <property type="entry name" value="Glyco_hydro_79n"/>
    <property type="match status" value="1"/>
</dbReference>
<dbReference type="AlphaFoldDB" id="A0AAU9PMN1"/>
<protein>
    <submittedName>
        <fullName evidence="1">Uncharacterized protein</fullName>
    </submittedName>
</protein>
<name>A0AAU9PMN1_9ASTR</name>
<dbReference type="GO" id="GO:0016020">
    <property type="term" value="C:membrane"/>
    <property type="evidence" value="ECO:0007669"/>
    <property type="project" value="InterPro"/>
</dbReference>
<accession>A0AAU9PMN1</accession>
<dbReference type="InterPro" id="IPR005199">
    <property type="entry name" value="Glyco_hydro_79"/>
</dbReference>
<dbReference type="PANTHER" id="PTHR14363">
    <property type="entry name" value="HEPARANASE-RELATED"/>
    <property type="match status" value="1"/>
</dbReference>
<dbReference type="EMBL" id="CAKMRJ010005634">
    <property type="protein sequence ID" value="CAH1450876.1"/>
    <property type="molecule type" value="Genomic_DNA"/>
</dbReference>
<dbReference type="Proteomes" id="UP001157418">
    <property type="component" value="Unassembled WGS sequence"/>
</dbReference>
<gene>
    <name evidence="1" type="ORF">LVIROSA_LOCUS36272</name>
</gene>
<sequence length="78" mass="9072">MRYTVKKNYTMYAWELGNELSGSRVGTRVSASQYAFYTRPLANIVQFSFIYKFLLKHYLDDIVKYNVVTGRNGVGYVV</sequence>
<reference evidence="1 2" key="1">
    <citation type="submission" date="2022-01" db="EMBL/GenBank/DDBJ databases">
        <authorList>
            <person name="Xiong W."/>
            <person name="Schranz E."/>
        </authorList>
    </citation>
    <scope>NUCLEOTIDE SEQUENCE [LARGE SCALE GENOMIC DNA]</scope>
</reference>
<proteinExistence type="predicted"/>
<evidence type="ECO:0000313" key="1">
    <source>
        <dbReference type="EMBL" id="CAH1450876.1"/>
    </source>
</evidence>
<dbReference type="PANTHER" id="PTHR14363:SF17">
    <property type="entry name" value="HEPARANASE-LIKE PROTEIN 3"/>
    <property type="match status" value="1"/>
</dbReference>
<dbReference type="GO" id="GO:0004566">
    <property type="term" value="F:beta-glucuronidase activity"/>
    <property type="evidence" value="ECO:0007669"/>
    <property type="project" value="TreeGrafter"/>
</dbReference>
<dbReference type="GO" id="GO:0009505">
    <property type="term" value="C:plant-type cell wall"/>
    <property type="evidence" value="ECO:0007669"/>
    <property type="project" value="TreeGrafter"/>
</dbReference>
<keyword evidence="2" id="KW-1185">Reference proteome</keyword>